<proteinExistence type="predicted"/>
<reference evidence="1" key="3">
    <citation type="submission" date="2015-04" db="UniProtKB">
        <authorList>
            <consortium name="EnsemblPlants"/>
        </authorList>
    </citation>
    <scope>IDENTIFICATION</scope>
</reference>
<evidence type="ECO:0000313" key="2">
    <source>
        <dbReference type="Proteomes" id="UP000032180"/>
    </source>
</evidence>
<keyword evidence="2" id="KW-1185">Reference proteome</keyword>
<dbReference type="HOGENOM" id="CLU_091878_0_0_1"/>
<dbReference type="Proteomes" id="UP000032180">
    <property type="component" value="Chromosome 4"/>
</dbReference>
<reference evidence="1 2" key="1">
    <citation type="submission" date="2012-08" db="EMBL/GenBank/DDBJ databases">
        <title>Oryza genome evolution.</title>
        <authorList>
            <person name="Wing R.A."/>
        </authorList>
    </citation>
    <scope>NUCLEOTIDE SEQUENCE</scope>
</reference>
<protein>
    <submittedName>
        <fullName evidence="1">Uncharacterized protein</fullName>
    </submittedName>
</protein>
<dbReference type="AlphaFoldDB" id="A0A0D9WBM1"/>
<dbReference type="STRING" id="77586.A0A0D9WBM1"/>
<dbReference type="EnsemblPlants" id="LPERR04G26280.1">
    <property type="protein sequence ID" value="LPERR04G26280.1"/>
    <property type="gene ID" value="LPERR04G26280"/>
</dbReference>
<evidence type="ECO:0000313" key="1">
    <source>
        <dbReference type="EnsemblPlants" id="LPERR04G26280.1"/>
    </source>
</evidence>
<sequence length="173" mass="19221">MGAKGAGAEIGMKKEASMSDVLKPAGAGIRKRKAIPKHAIPCEGSEVLAKKKEAYAAASLQRSKDVPGAMDLWLERQAKAKEEAAAGIGKKKKVFKYKMSDGLVEAMMRRPHKGVKDLSQEELATRSAAYRHIHTFRQFIDGKMNDYEKTLIDQYIEKGYAEDEMEVTDDDEE</sequence>
<reference evidence="2" key="2">
    <citation type="submission" date="2013-12" db="EMBL/GenBank/DDBJ databases">
        <authorList>
            <person name="Yu Y."/>
            <person name="Lee S."/>
            <person name="de Baynast K."/>
            <person name="Wissotski M."/>
            <person name="Liu L."/>
            <person name="Talag J."/>
            <person name="Goicoechea J."/>
            <person name="Angelova A."/>
            <person name="Jetty R."/>
            <person name="Kudrna D."/>
            <person name="Golser W."/>
            <person name="Rivera L."/>
            <person name="Zhang J."/>
            <person name="Wing R."/>
        </authorList>
    </citation>
    <scope>NUCLEOTIDE SEQUENCE</scope>
</reference>
<accession>A0A0D9WBM1</accession>
<dbReference type="Gramene" id="LPERR04G26280.1">
    <property type="protein sequence ID" value="LPERR04G26280.1"/>
    <property type="gene ID" value="LPERR04G26280"/>
</dbReference>
<name>A0A0D9WBM1_9ORYZ</name>
<organism evidence="1 2">
    <name type="scientific">Leersia perrieri</name>
    <dbReference type="NCBI Taxonomy" id="77586"/>
    <lineage>
        <taxon>Eukaryota</taxon>
        <taxon>Viridiplantae</taxon>
        <taxon>Streptophyta</taxon>
        <taxon>Embryophyta</taxon>
        <taxon>Tracheophyta</taxon>
        <taxon>Spermatophyta</taxon>
        <taxon>Magnoliopsida</taxon>
        <taxon>Liliopsida</taxon>
        <taxon>Poales</taxon>
        <taxon>Poaceae</taxon>
        <taxon>BOP clade</taxon>
        <taxon>Oryzoideae</taxon>
        <taxon>Oryzeae</taxon>
        <taxon>Oryzinae</taxon>
        <taxon>Leersia</taxon>
    </lineage>
</organism>
<dbReference type="eggNOG" id="ENOG502R6QU">
    <property type="taxonomic scope" value="Eukaryota"/>
</dbReference>